<accession>A0A9D1GST8</accession>
<keyword evidence="1" id="KW-0472">Membrane</keyword>
<evidence type="ECO:0000256" key="1">
    <source>
        <dbReference type="SAM" id="Phobius"/>
    </source>
</evidence>
<keyword evidence="1" id="KW-1133">Transmembrane helix</keyword>
<sequence>MISWLTSTYIGKLVATFIISMMPIVELRGGLPYGVGFGLSPLVAFAAAVLGNMLPIPFVLLLLNGILKWMKTQDNFLGKTALWLENKAYKNKDTIEKYGSLGLMILVAIPLPGTGAWTGALVATVLGIRPKIAFPLIFIGVLIAGIIMLTVSYGLFEVIF</sequence>
<dbReference type="PANTHER" id="PTHR36007">
    <property type="entry name" value="TRANSPORT PROTEIN-RELATED"/>
    <property type="match status" value="1"/>
</dbReference>
<dbReference type="Pfam" id="PF06695">
    <property type="entry name" value="Sm_multidrug_ex"/>
    <property type="match status" value="1"/>
</dbReference>
<reference evidence="2" key="1">
    <citation type="submission" date="2020-10" db="EMBL/GenBank/DDBJ databases">
        <authorList>
            <person name="Gilroy R."/>
        </authorList>
    </citation>
    <scope>NUCLEOTIDE SEQUENCE</scope>
    <source>
        <strain evidence="2">CHK33-4379</strain>
    </source>
</reference>
<proteinExistence type="predicted"/>
<organism evidence="2 3">
    <name type="scientific">Candidatus Faeciplasma pullistercoris</name>
    <dbReference type="NCBI Taxonomy" id="2840800"/>
    <lineage>
        <taxon>Bacteria</taxon>
        <taxon>Bacillati</taxon>
        <taxon>Bacillota</taxon>
        <taxon>Clostridia</taxon>
        <taxon>Eubacteriales</taxon>
        <taxon>Oscillospiraceae</taxon>
        <taxon>Oscillospiraceae incertae sedis</taxon>
        <taxon>Candidatus Faeciplasma</taxon>
    </lineage>
</organism>
<feature type="transmembrane region" description="Helical" evidence="1">
    <location>
        <begin position="101"/>
        <end position="126"/>
    </location>
</feature>
<dbReference type="Proteomes" id="UP000824136">
    <property type="component" value="Unassembled WGS sequence"/>
</dbReference>
<comment type="caution">
    <text evidence="2">The sequence shown here is derived from an EMBL/GenBank/DDBJ whole genome shotgun (WGS) entry which is preliminary data.</text>
</comment>
<keyword evidence="1" id="KW-0812">Transmembrane</keyword>
<reference evidence="2" key="2">
    <citation type="journal article" date="2021" name="PeerJ">
        <title>Extensive microbial diversity within the chicken gut microbiome revealed by metagenomics and culture.</title>
        <authorList>
            <person name="Gilroy R."/>
            <person name="Ravi A."/>
            <person name="Getino M."/>
            <person name="Pursley I."/>
            <person name="Horton D.L."/>
            <person name="Alikhan N.F."/>
            <person name="Baker D."/>
            <person name="Gharbi K."/>
            <person name="Hall N."/>
            <person name="Watson M."/>
            <person name="Adriaenssens E.M."/>
            <person name="Foster-Nyarko E."/>
            <person name="Jarju S."/>
            <person name="Secka A."/>
            <person name="Antonio M."/>
            <person name="Oren A."/>
            <person name="Chaudhuri R.R."/>
            <person name="La Ragione R."/>
            <person name="Hildebrand F."/>
            <person name="Pallen M.J."/>
        </authorList>
    </citation>
    <scope>NUCLEOTIDE SEQUENCE</scope>
    <source>
        <strain evidence="2">CHK33-4379</strain>
    </source>
</reference>
<feature type="transmembrane region" description="Helical" evidence="1">
    <location>
        <begin position="37"/>
        <end position="63"/>
    </location>
</feature>
<evidence type="ECO:0000313" key="3">
    <source>
        <dbReference type="Proteomes" id="UP000824136"/>
    </source>
</evidence>
<dbReference type="AlphaFoldDB" id="A0A9D1GST8"/>
<feature type="transmembrane region" description="Helical" evidence="1">
    <location>
        <begin position="132"/>
        <end position="156"/>
    </location>
</feature>
<gene>
    <name evidence="2" type="ORF">IAC39_01390</name>
</gene>
<evidence type="ECO:0000313" key="2">
    <source>
        <dbReference type="EMBL" id="HIT58367.1"/>
    </source>
</evidence>
<protein>
    <submittedName>
        <fullName evidence="2">Small multi-drug export protein</fullName>
    </submittedName>
</protein>
<dbReference type="EMBL" id="DVLL01000006">
    <property type="protein sequence ID" value="HIT58367.1"/>
    <property type="molecule type" value="Genomic_DNA"/>
</dbReference>
<name>A0A9D1GST8_9FIRM</name>
<dbReference type="InterPro" id="IPR009577">
    <property type="entry name" value="Sm_multidrug_ex"/>
</dbReference>
<feature type="transmembrane region" description="Helical" evidence="1">
    <location>
        <begin position="7"/>
        <end position="25"/>
    </location>
</feature>
<dbReference type="PANTHER" id="PTHR36007:SF2">
    <property type="entry name" value="TRANSPORT PROTEIN-RELATED"/>
    <property type="match status" value="1"/>
</dbReference>